<dbReference type="PANTHER" id="PTHR47331">
    <property type="entry name" value="PHD-TYPE DOMAIN-CONTAINING PROTEIN"/>
    <property type="match status" value="1"/>
</dbReference>
<dbReference type="InterPro" id="IPR001584">
    <property type="entry name" value="Integrase_cat-core"/>
</dbReference>
<dbReference type="InterPro" id="IPR040676">
    <property type="entry name" value="DUF5641"/>
</dbReference>
<dbReference type="Proteomes" id="UP000069940">
    <property type="component" value="Unassembled WGS sequence"/>
</dbReference>
<feature type="domain" description="Integrase catalytic" evidence="1">
    <location>
        <begin position="831"/>
        <end position="1023"/>
    </location>
</feature>
<dbReference type="SUPFAM" id="SSF56672">
    <property type="entry name" value="DNA/RNA polymerases"/>
    <property type="match status" value="1"/>
</dbReference>
<organism evidence="2 3">
    <name type="scientific">Aedes albopictus</name>
    <name type="common">Asian tiger mosquito</name>
    <name type="synonym">Stegomyia albopicta</name>
    <dbReference type="NCBI Taxonomy" id="7160"/>
    <lineage>
        <taxon>Eukaryota</taxon>
        <taxon>Metazoa</taxon>
        <taxon>Ecdysozoa</taxon>
        <taxon>Arthropoda</taxon>
        <taxon>Hexapoda</taxon>
        <taxon>Insecta</taxon>
        <taxon>Pterygota</taxon>
        <taxon>Neoptera</taxon>
        <taxon>Endopterygota</taxon>
        <taxon>Diptera</taxon>
        <taxon>Nematocera</taxon>
        <taxon>Culicoidea</taxon>
        <taxon>Culicidae</taxon>
        <taxon>Culicinae</taxon>
        <taxon>Aedini</taxon>
        <taxon>Aedes</taxon>
        <taxon>Stegomyia</taxon>
    </lineage>
</organism>
<dbReference type="PROSITE" id="PS50994">
    <property type="entry name" value="INTEGRASE"/>
    <property type="match status" value="1"/>
</dbReference>
<accession>A0ABM1XWD4</accession>
<dbReference type="Gene3D" id="3.30.420.10">
    <property type="entry name" value="Ribonuclease H-like superfamily/Ribonuclease H"/>
    <property type="match status" value="1"/>
</dbReference>
<dbReference type="PANTHER" id="PTHR47331:SF1">
    <property type="entry name" value="GAG-LIKE PROTEIN"/>
    <property type="match status" value="1"/>
</dbReference>
<dbReference type="InterPro" id="IPR036397">
    <property type="entry name" value="RNaseH_sf"/>
</dbReference>
<dbReference type="Gene3D" id="1.10.340.70">
    <property type="match status" value="1"/>
</dbReference>
<dbReference type="InterPro" id="IPR012337">
    <property type="entry name" value="RNaseH-like_sf"/>
</dbReference>
<dbReference type="InterPro" id="IPR043502">
    <property type="entry name" value="DNA/RNA_pol_sf"/>
</dbReference>
<reference evidence="3" key="1">
    <citation type="journal article" date="2015" name="Proc. Natl. Acad. Sci. U.S.A.">
        <title>Genome sequence of the Asian Tiger mosquito, Aedes albopictus, reveals insights into its biology, genetics, and evolution.</title>
        <authorList>
            <person name="Chen X.G."/>
            <person name="Jiang X."/>
            <person name="Gu J."/>
            <person name="Xu M."/>
            <person name="Wu Y."/>
            <person name="Deng Y."/>
            <person name="Zhang C."/>
            <person name="Bonizzoni M."/>
            <person name="Dermauw W."/>
            <person name="Vontas J."/>
            <person name="Armbruster P."/>
            <person name="Huang X."/>
            <person name="Yang Y."/>
            <person name="Zhang H."/>
            <person name="He W."/>
            <person name="Peng H."/>
            <person name="Liu Y."/>
            <person name="Wu K."/>
            <person name="Chen J."/>
            <person name="Lirakis M."/>
            <person name="Topalis P."/>
            <person name="Van Leeuwen T."/>
            <person name="Hall A.B."/>
            <person name="Jiang X."/>
            <person name="Thorpe C."/>
            <person name="Mueller R.L."/>
            <person name="Sun C."/>
            <person name="Waterhouse R.M."/>
            <person name="Yan G."/>
            <person name="Tu Z.J."/>
            <person name="Fang X."/>
            <person name="James A.A."/>
        </authorList>
    </citation>
    <scope>NUCLEOTIDE SEQUENCE [LARGE SCALE GENOMIC DNA]</scope>
    <source>
        <strain evidence="3">Foshan</strain>
    </source>
</reference>
<keyword evidence="3" id="KW-1185">Reference proteome</keyword>
<proteinExistence type="predicted"/>
<evidence type="ECO:0000313" key="2">
    <source>
        <dbReference type="EnsemblMetazoa" id="AALFPA23_003486.P3870"/>
    </source>
</evidence>
<sequence>MFVGAEKFYELLQSRKIRLAGDLPQLQESLLGWLVAGPVYNTQNVVSVQATYTRGNDGRYIVQLPFREDAGQLGDSRAQAEQRFKALEKRLDKSPELKQMYSRFIHEYLELGHATVLKEGEKDAKDAYYLPHHCVLKPESSSTKLRVVFDASAKTTTNLSLNDVLMEAPIVQSALFDIVLRWRLPRYVFSGDVRQMYRQVLVHPEHTKYSRCLFRDDKTQQIQDLELRRVTYGVGPAGFLATRSLIQLAKDEEQNFPDVSEVVLKSFYVDDALTGADTLEKALKLRMDMQELLRRGGFKLHKWCANDPGILEGVPLEDREKQLNFVDSEVNGVIKTLGLLWDPASDCFVFRVKPTVACSEPPTKRQVLSEIARLFDPLGVLGPVIVLAKIIMQRLWRKKIDWDETIPSEELEMWSKLRSELCELNNMRVPRRVTVDNPSVFELHGFSDASRAAYGCCVYLRSVTIEGIVEVKLLCGKSRVTPLKELNREEKEGSPEEDLTIPRLELCAAVLLANQIKTVRETLGIDLSRVVLRSDLGSDSKIVICWIKRPKPNLPVFVRNRIAEIRKITDDTEWFHVGTTKNPADLVSRGVLPTELLKSDLWWNGPDFLRSNVDESTDEIVDMNEPPVAFEAMTVVTASYDSLYTAIQNSSNFRRLQRVFGYVTRFVRNCRAKKNKEEPRRGNLTVADHRDSLYAMVRIVQHAVYREEISCILKGENVRGKLRNLHPIFDEKEKLLRVGGRIRNSVLPHDQKHPLILPEKNRFTDSVIEAIHREELHVGQNGLLARVRQQFWPVNAKRTIKRIVWRCVKCFKLKPRDVQQFMGDLPVARVTAAQPFVRTGVDYAGPFHLKQGRLRAPVKAYVCVFVCMTTKAIHFELVSSLSAEGFLGALHRFTGRRGNVSEMFSDNGTNFIGGERQLTELRDLLKSQLLENKIEEFCQPRGISWKFIPPKAPHQGGLWEAGVKSMKTHLRKTMNESYLTYEEMTTLLIQIEAILNSRPLFEQSNDPTDYEALSPAHFLIGREMTAIAEPLYDGLKENALSRYQLVQKRKQSFWKRWSSEYITGLQGRGKWYKTPTLLREGLLVILKEDGLPPQTWHLGRIIKVHPGDDGVVRVVTVRTSSGTYKRATTKIAVLPVDEGEQDPAMKG</sequence>
<dbReference type="Pfam" id="PF18701">
    <property type="entry name" value="DUF5641"/>
    <property type="match status" value="1"/>
</dbReference>
<dbReference type="InterPro" id="IPR008042">
    <property type="entry name" value="Retrotrans_Pao"/>
</dbReference>
<evidence type="ECO:0000313" key="3">
    <source>
        <dbReference type="Proteomes" id="UP000069940"/>
    </source>
</evidence>
<reference evidence="2" key="2">
    <citation type="submission" date="2025-05" db="UniProtKB">
        <authorList>
            <consortium name="EnsemblMetazoa"/>
        </authorList>
    </citation>
    <scope>IDENTIFICATION</scope>
    <source>
        <strain evidence="2">Foshan</strain>
    </source>
</reference>
<dbReference type="GeneID" id="109400437"/>
<protein>
    <recommendedName>
        <fullName evidence="1">Integrase catalytic domain-containing protein</fullName>
    </recommendedName>
</protein>
<evidence type="ECO:0000259" key="1">
    <source>
        <dbReference type="PROSITE" id="PS50994"/>
    </source>
</evidence>
<dbReference type="RefSeq" id="XP_062713971.1">
    <property type="nucleotide sequence ID" value="XM_062857987.1"/>
</dbReference>
<dbReference type="Pfam" id="PF05380">
    <property type="entry name" value="Peptidase_A17"/>
    <property type="match status" value="1"/>
</dbReference>
<name>A0ABM1XWD4_AEDAL</name>
<dbReference type="SUPFAM" id="SSF53098">
    <property type="entry name" value="Ribonuclease H-like"/>
    <property type="match status" value="1"/>
</dbReference>
<dbReference type="InterPro" id="IPR041588">
    <property type="entry name" value="Integrase_H2C2"/>
</dbReference>
<dbReference type="EnsemblMetazoa" id="AALFPA23_003486.R3870">
    <property type="protein sequence ID" value="AALFPA23_003486.P3870"/>
    <property type="gene ID" value="AALFPA23_003486"/>
</dbReference>
<dbReference type="Pfam" id="PF17921">
    <property type="entry name" value="Integrase_H2C2"/>
    <property type="match status" value="1"/>
</dbReference>